<dbReference type="PROSITE" id="PS00107">
    <property type="entry name" value="PROTEIN_KINASE_ATP"/>
    <property type="match status" value="2"/>
</dbReference>
<dbReference type="InterPro" id="IPR045274">
    <property type="entry name" value="WAK-like"/>
</dbReference>
<dbReference type="InterPro" id="IPR000742">
    <property type="entry name" value="EGF"/>
</dbReference>
<dbReference type="Gene3D" id="3.30.200.20">
    <property type="entry name" value="Phosphorylase Kinase, domain 1"/>
    <property type="match status" value="2"/>
</dbReference>
<keyword evidence="3 11" id="KW-0245">EGF-like domain</keyword>
<dbReference type="CDD" id="cd14066">
    <property type="entry name" value="STKc_IRAK"/>
    <property type="match status" value="1"/>
</dbReference>
<feature type="signal peptide" evidence="14">
    <location>
        <begin position="1"/>
        <end position="19"/>
    </location>
</feature>
<keyword evidence="13" id="KW-1133">Transmembrane helix</keyword>
<dbReference type="InterPro" id="IPR049883">
    <property type="entry name" value="NOTCH1_EGF-like"/>
</dbReference>
<dbReference type="Proteomes" id="UP000032180">
    <property type="component" value="Chromosome 6"/>
</dbReference>
<evidence type="ECO:0000256" key="12">
    <source>
        <dbReference type="PROSITE-ProRule" id="PRU10141"/>
    </source>
</evidence>
<reference evidence="18" key="2">
    <citation type="submission" date="2013-12" db="EMBL/GenBank/DDBJ databases">
        <authorList>
            <person name="Yu Y."/>
            <person name="Lee S."/>
            <person name="de Baynast K."/>
            <person name="Wissotski M."/>
            <person name="Liu L."/>
            <person name="Talag J."/>
            <person name="Goicoechea J."/>
            <person name="Angelova A."/>
            <person name="Jetty R."/>
            <person name="Kudrna D."/>
            <person name="Golser W."/>
            <person name="Rivera L."/>
            <person name="Zhang J."/>
            <person name="Wing R."/>
        </authorList>
    </citation>
    <scope>NUCLEOTIDE SEQUENCE</scope>
</reference>
<evidence type="ECO:0000256" key="4">
    <source>
        <dbReference type="ARBA" id="ARBA00022679"/>
    </source>
</evidence>
<evidence type="ECO:0000256" key="2">
    <source>
        <dbReference type="ARBA" id="ARBA00022527"/>
    </source>
</evidence>
<protein>
    <recommendedName>
        <fullName evidence="19">Protein kinase domain-containing protein</fullName>
    </recommendedName>
</protein>
<feature type="binding site" evidence="12">
    <location>
        <position position="455"/>
    </location>
    <ligand>
        <name>ATP</name>
        <dbReference type="ChEBI" id="CHEBI:30616"/>
    </ligand>
</feature>
<feature type="binding site" evidence="12">
    <location>
        <position position="1167"/>
    </location>
    <ligand>
        <name>ATP</name>
        <dbReference type="ChEBI" id="CHEBI:30616"/>
    </ligand>
</feature>
<dbReference type="InterPro" id="IPR000152">
    <property type="entry name" value="EGF-type_Asp/Asn_hydroxyl_site"/>
</dbReference>
<dbReference type="FunFam" id="3.30.200.20:FF:001332">
    <property type="entry name" value="Wall-associated receptor kinase-like 10"/>
    <property type="match status" value="1"/>
</dbReference>
<dbReference type="GO" id="GO:0005509">
    <property type="term" value="F:calcium ion binding"/>
    <property type="evidence" value="ECO:0007669"/>
    <property type="project" value="InterPro"/>
</dbReference>
<evidence type="ECO:0000256" key="1">
    <source>
        <dbReference type="ARBA" id="ARBA00004479"/>
    </source>
</evidence>
<keyword evidence="5 14" id="KW-0732">Signal</keyword>
<feature type="transmembrane region" description="Helical" evidence="13">
    <location>
        <begin position="343"/>
        <end position="369"/>
    </location>
</feature>
<dbReference type="Gramene" id="LPERR06G22340.1">
    <property type="protein sequence ID" value="LPERR06G22340.1"/>
    <property type="gene ID" value="LPERR06G22340"/>
</dbReference>
<evidence type="ECO:0000256" key="3">
    <source>
        <dbReference type="ARBA" id="ARBA00022536"/>
    </source>
</evidence>
<evidence type="ECO:0000256" key="9">
    <source>
        <dbReference type="ARBA" id="ARBA00023157"/>
    </source>
</evidence>
<dbReference type="SMART" id="SM00179">
    <property type="entry name" value="EGF_CA"/>
    <property type="match status" value="2"/>
</dbReference>
<dbReference type="SUPFAM" id="SSF56112">
    <property type="entry name" value="Protein kinase-like (PK-like)"/>
    <property type="match status" value="2"/>
</dbReference>
<evidence type="ECO:0000256" key="7">
    <source>
        <dbReference type="ARBA" id="ARBA00022777"/>
    </source>
</evidence>
<comment type="caution">
    <text evidence="11">Lacks conserved residue(s) required for the propagation of feature annotation.</text>
</comment>
<dbReference type="PROSITE" id="PS01187">
    <property type="entry name" value="EGF_CA"/>
    <property type="match status" value="2"/>
</dbReference>
<accession>A0A0D9WTW8</accession>
<dbReference type="Gene3D" id="1.10.510.10">
    <property type="entry name" value="Transferase(Phosphotransferase) domain 1"/>
    <property type="match status" value="2"/>
</dbReference>
<feature type="domain" description="Protein kinase" evidence="15">
    <location>
        <begin position="1136"/>
        <end position="1419"/>
    </location>
</feature>
<organism evidence="17 18">
    <name type="scientific">Leersia perrieri</name>
    <dbReference type="NCBI Taxonomy" id="77586"/>
    <lineage>
        <taxon>Eukaryota</taxon>
        <taxon>Viridiplantae</taxon>
        <taxon>Streptophyta</taxon>
        <taxon>Embryophyta</taxon>
        <taxon>Tracheophyta</taxon>
        <taxon>Spermatophyta</taxon>
        <taxon>Magnoliopsida</taxon>
        <taxon>Liliopsida</taxon>
        <taxon>Poales</taxon>
        <taxon>Poaceae</taxon>
        <taxon>BOP clade</taxon>
        <taxon>Oryzoideae</taxon>
        <taxon>Oryzeae</taxon>
        <taxon>Oryzinae</taxon>
        <taxon>Leersia</taxon>
    </lineage>
</organism>
<dbReference type="CDD" id="cd00054">
    <property type="entry name" value="EGF_CA"/>
    <property type="match status" value="2"/>
</dbReference>
<keyword evidence="13" id="KW-0472">Membrane</keyword>
<dbReference type="InterPro" id="IPR017441">
    <property type="entry name" value="Protein_kinase_ATP_BS"/>
</dbReference>
<feature type="domain" description="Protein kinase" evidence="15">
    <location>
        <begin position="421"/>
        <end position="693"/>
    </location>
</feature>
<dbReference type="InterPro" id="IPR000719">
    <property type="entry name" value="Prot_kinase_dom"/>
</dbReference>
<evidence type="ECO:0000256" key="13">
    <source>
        <dbReference type="SAM" id="Phobius"/>
    </source>
</evidence>
<dbReference type="FunFam" id="1.10.510.10:FF:000084">
    <property type="entry name" value="Wall-associated receptor kinase 2"/>
    <property type="match status" value="2"/>
</dbReference>
<proteinExistence type="predicted"/>
<dbReference type="PROSITE" id="PS00010">
    <property type="entry name" value="ASX_HYDROXYL"/>
    <property type="match status" value="2"/>
</dbReference>
<keyword evidence="18" id="KW-1185">Reference proteome</keyword>
<keyword evidence="6 12" id="KW-0547">Nucleotide-binding</keyword>
<dbReference type="GO" id="GO:0007166">
    <property type="term" value="P:cell surface receptor signaling pathway"/>
    <property type="evidence" value="ECO:0007669"/>
    <property type="project" value="InterPro"/>
</dbReference>
<dbReference type="PROSITE" id="PS50026">
    <property type="entry name" value="EGF_3"/>
    <property type="match status" value="2"/>
</dbReference>
<dbReference type="InterPro" id="IPR008271">
    <property type="entry name" value="Ser/Thr_kinase_AS"/>
</dbReference>
<dbReference type="Pfam" id="PF07714">
    <property type="entry name" value="PK_Tyr_Ser-Thr"/>
    <property type="match status" value="2"/>
</dbReference>
<keyword evidence="13" id="KW-0812">Transmembrane</keyword>
<evidence type="ECO:0000313" key="17">
    <source>
        <dbReference type="EnsemblPlants" id="LPERR06G22340.1"/>
    </source>
</evidence>
<keyword evidence="8 12" id="KW-0067">ATP-binding</keyword>
<dbReference type="GO" id="GO:0005524">
    <property type="term" value="F:ATP binding"/>
    <property type="evidence" value="ECO:0007669"/>
    <property type="project" value="UniProtKB-UniRule"/>
</dbReference>
<dbReference type="STRING" id="77586.A0A0D9WTW8"/>
<dbReference type="InterPro" id="IPR001245">
    <property type="entry name" value="Ser-Thr/Tyr_kinase_cat_dom"/>
</dbReference>
<comment type="subcellular location">
    <subcellularLocation>
        <location evidence="1">Membrane</location>
        <topology evidence="1">Single-pass type I membrane protein</topology>
    </subcellularLocation>
</comment>
<dbReference type="InterPro" id="IPR011009">
    <property type="entry name" value="Kinase-like_dom_sf"/>
</dbReference>
<feature type="transmembrane region" description="Helical" evidence="13">
    <location>
        <begin position="1060"/>
        <end position="1085"/>
    </location>
</feature>
<dbReference type="FunFam" id="2.10.25.10:FF:000563">
    <property type="entry name" value="Wall-associated receptor kinase-like 8"/>
    <property type="match status" value="2"/>
</dbReference>
<dbReference type="PANTHER" id="PTHR27005">
    <property type="entry name" value="WALL-ASSOCIATED RECEPTOR KINASE-LIKE 21"/>
    <property type="match status" value="1"/>
</dbReference>
<dbReference type="SUPFAM" id="SSF57196">
    <property type="entry name" value="EGF/Laminin"/>
    <property type="match status" value="2"/>
</dbReference>
<feature type="domain" description="EGF-like" evidence="16">
    <location>
        <begin position="291"/>
        <end position="329"/>
    </location>
</feature>
<evidence type="ECO:0000256" key="11">
    <source>
        <dbReference type="PROSITE-ProRule" id="PRU00076"/>
    </source>
</evidence>
<dbReference type="Pfam" id="PF13947">
    <property type="entry name" value="GUB_WAK_bind"/>
    <property type="match status" value="1"/>
</dbReference>
<dbReference type="PANTHER" id="PTHR27005:SF479">
    <property type="entry name" value="OS06G0706600 PROTEIN"/>
    <property type="match status" value="1"/>
</dbReference>
<dbReference type="GO" id="GO:0030247">
    <property type="term" value="F:polysaccharide binding"/>
    <property type="evidence" value="ECO:0007669"/>
    <property type="project" value="InterPro"/>
</dbReference>
<evidence type="ECO:0000259" key="16">
    <source>
        <dbReference type="PROSITE" id="PS50026"/>
    </source>
</evidence>
<evidence type="ECO:0000313" key="18">
    <source>
        <dbReference type="Proteomes" id="UP000032180"/>
    </source>
</evidence>
<feature type="domain" description="EGF-like" evidence="16">
    <location>
        <begin position="1006"/>
        <end position="1044"/>
    </location>
</feature>
<dbReference type="GO" id="GO:0005886">
    <property type="term" value="C:plasma membrane"/>
    <property type="evidence" value="ECO:0007669"/>
    <property type="project" value="TreeGrafter"/>
</dbReference>
<keyword evidence="7" id="KW-0418">Kinase</keyword>
<name>A0A0D9WTW8_9ORYZ</name>
<keyword evidence="10" id="KW-0325">Glycoprotein</keyword>
<dbReference type="SMART" id="SM00220">
    <property type="entry name" value="S_TKc"/>
    <property type="match status" value="2"/>
</dbReference>
<dbReference type="EnsemblPlants" id="LPERR06G22340.1">
    <property type="protein sequence ID" value="LPERR06G22340.1"/>
    <property type="gene ID" value="LPERR06G22340"/>
</dbReference>
<dbReference type="InterPro" id="IPR018097">
    <property type="entry name" value="EGF_Ca-bd_CS"/>
</dbReference>
<keyword evidence="9" id="KW-1015">Disulfide bond</keyword>
<keyword evidence="4" id="KW-0808">Transferase</keyword>
<keyword evidence="2" id="KW-0723">Serine/threonine-protein kinase</keyword>
<dbReference type="PROSITE" id="PS50011">
    <property type="entry name" value="PROTEIN_KINASE_DOM"/>
    <property type="match status" value="2"/>
</dbReference>
<dbReference type="eggNOG" id="ENOG502QQPF">
    <property type="taxonomic scope" value="Eukaryota"/>
</dbReference>
<dbReference type="PROSITE" id="PS00108">
    <property type="entry name" value="PROTEIN_KINASE_ST"/>
    <property type="match status" value="1"/>
</dbReference>
<evidence type="ECO:0000256" key="6">
    <source>
        <dbReference type="ARBA" id="ARBA00022741"/>
    </source>
</evidence>
<dbReference type="InterPro" id="IPR025287">
    <property type="entry name" value="WAK_GUB"/>
</dbReference>
<evidence type="ECO:0000256" key="10">
    <source>
        <dbReference type="ARBA" id="ARBA00023180"/>
    </source>
</evidence>
<evidence type="ECO:0008006" key="19">
    <source>
        <dbReference type="Google" id="ProtNLM"/>
    </source>
</evidence>
<evidence type="ECO:0000256" key="8">
    <source>
        <dbReference type="ARBA" id="ARBA00022840"/>
    </source>
</evidence>
<dbReference type="Gene3D" id="2.10.25.10">
    <property type="entry name" value="Laminin"/>
    <property type="match status" value="2"/>
</dbReference>
<feature type="chain" id="PRO_5002349557" description="Protein kinase domain-containing protein" evidence="14">
    <location>
        <begin position="20"/>
        <end position="1460"/>
    </location>
</feature>
<dbReference type="SMART" id="SM00181">
    <property type="entry name" value="EGF"/>
    <property type="match status" value="4"/>
</dbReference>
<dbReference type="Pfam" id="PF07645">
    <property type="entry name" value="EGF_CA"/>
    <property type="match status" value="2"/>
</dbReference>
<sequence>MPPLFLGLAVAVIAMAAAAALPAPSCPTTCGGVAVEYPFGVGANCSLSKGFSLQCAGGELRLRLGAMPRQTVKVLDVDLRHGKLRTTNAVASMCVENNTSLVPGLKAAALPYRFSDKDNRFFAFGCSGAILFNGSAAGFDDVWFISGCFTTCFGNNSIRSGSCSGIGCCETAIPRSLNSYSLIFGKLPSSGTPVNSRCIYAVLMEAASFRFEAADATTDGFIRRNNNGKVPVVLNFAVGNETCKEAQRRDSYACIGDHSVCVDAVDGGSGYLCNCSQGYTGNPYLPNGCIDVDECGHGELGCPDGMICINFPGGYNCLCPEGQSKSNKSGVLICEPDQKRPSLPVSVITVIGVSGGLVIVVISILIIYLERQRRALANVKRKYFERHGGLLLYEELSSRQQGKNAFTIYTEEQLEQVTNGFDDSNVIGRGGHATVYKGTVPSPSTSSGDLVVAIKRCKLMDERNKEEFGREMLILSQVNHKNIVKLLGCCLEVDVPMLVYEFIPNGTLYHLIHGGAAIVSYATRLRIAHESAKSLAYLQSFASPPILHGDVSDFGASILAPTDEAQLVSMVQGTCGYLDPEYMQTCQLTEKSDVYSFGVILLELLTGKKPLCLDGPEEQRSLSARFVAAMREKKVEEILDERVKGEASDESLEEITQLALECLHMCGSDRPTMKDVVERLGGLRKLLHQHPWMAMHDVIELEEERCLLHGSSSPEGVSFEVTRHTTDTYYTATALPAPGCPTTCGGVAFEYPFGVGANCSLSNGFSLDCAGGELRLRLGTMSRQTVKVLGVDLRHGKVRTTNAVASLCVQNNTSLVPGLNAAALPYRFNDEDNRFYAIGCSGLVFLNGDVAGVDDDQFTSGCITTCMGNRSIRSGSCSGIGCCETAIPRGLNSYSLVFGKLPTSGTPVNGRCIYAVLMEAASFRFEAADATTDGFFRRNNNGTVPLVLNFVVGNETCKEAQTRGNNYACLSDHSVCVDVVDGGSGYLCNCSHGYTGNPYLPNGCIDIDECGPGKQGCPDGMICINFPGGYNCSCPEGQYKRNKSGVFICESDQKRSSLPVSVVIVIGVSGGLVIAVMSILVTYLVRQRRALTDVKRKYFERHGGLLLYEELSSRQQGKNAFTIYTEEQLEQATNGFDNSNILGRGGHATVYKGIVPSSSGDLVVAIKRSKVMDEANKEEFGKEMLILSQVNHKNIVKLLGCCLEVEVPMLVYEFVPNGTLDRLIHGGAIISYDTRLRIAHESAESLAYLHSFASPPILHGDVKSSNILLDETFMAKVSDFGASIVVPTDEAKLATMVQGTYGYLDPEYMQTCQLTEKSDVYSFGVVLLELLTGKKPLCLDGPEEERSLAANFVAAMREKRVDEILDEQVKGEASDESLEEITQLALECLHMCGDDRPVMKDVAERLGRLRKLLHQHPWMATHDIIEPEEERCLLHGSPSPEGVSFEVTRHTTGTYYTTTS</sequence>
<reference evidence="17 18" key="1">
    <citation type="submission" date="2012-08" db="EMBL/GenBank/DDBJ databases">
        <title>Oryza genome evolution.</title>
        <authorList>
            <person name="Wing R.A."/>
        </authorList>
    </citation>
    <scope>NUCLEOTIDE SEQUENCE</scope>
</reference>
<reference evidence="17" key="3">
    <citation type="submission" date="2015-04" db="UniProtKB">
        <authorList>
            <consortium name="EnsemblPlants"/>
        </authorList>
    </citation>
    <scope>IDENTIFICATION</scope>
</reference>
<evidence type="ECO:0000256" key="14">
    <source>
        <dbReference type="SAM" id="SignalP"/>
    </source>
</evidence>
<evidence type="ECO:0000259" key="15">
    <source>
        <dbReference type="PROSITE" id="PS50011"/>
    </source>
</evidence>
<dbReference type="InterPro" id="IPR001881">
    <property type="entry name" value="EGF-like_Ca-bd_dom"/>
</dbReference>
<dbReference type="GO" id="GO:0004674">
    <property type="term" value="F:protein serine/threonine kinase activity"/>
    <property type="evidence" value="ECO:0007669"/>
    <property type="project" value="UniProtKB-KW"/>
</dbReference>
<evidence type="ECO:0000256" key="5">
    <source>
        <dbReference type="ARBA" id="ARBA00022729"/>
    </source>
</evidence>